<keyword evidence="3" id="KW-1185">Reference proteome</keyword>
<sequence>MIKMSEWEIRREDLTEAQRDVADLIGIENYRKLVDIYAGELIYIPKADSFDRLVRNQKIVDEFDGGNTGELARKYHLTPVTIRRIVDEKRKSLMLAPLEGQISMFDP</sequence>
<accession>D1PRH5</accession>
<dbReference type="InterPro" id="IPR009057">
    <property type="entry name" value="Homeodomain-like_sf"/>
</dbReference>
<name>D1PRH5_9FIRM</name>
<dbReference type="STRING" id="411471.SUBVAR_07004"/>
<dbReference type="PANTHER" id="PTHR37812">
    <property type="entry name" value="MU-LIKE PROPHAGE FLUMU PROTEIN C"/>
    <property type="match status" value="1"/>
</dbReference>
<evidence type="ECO:0000313" key="2">
    <source>
        <dbReference type="EMBL" id="EFB74701.1"/>
    </source>
</evidence>
<dbReference type="AlphaFoldDB" id="D1PRH5"/>
<dbReference type="SUPFAM" id="SSF46689">
    <property type="entry name" value="Homeodomain-like"/>
    <property type="match status" value="1"/>
</dbReference>
<dbReference type="Proteomes" id="UP000003438">
    <property type="component" value="Unassembled WGS sequence"/>
</dbReference>
<dbReference type="Pfam" id="PF08765">
    <property type="entry name" value="Mor"/>
    <property type="match status" value="1"/>
</dbReference>
<comment type="caution">
    <text evidence="2">The sequence shown here is derived from an EMBL/GenBank/DDBJ whole genome shotgun (WGS) entry which is preliminary data.</text>
</comment>
<dbReference type="EMBL" id="ACBY02000060">
    <property type="protein sequence ID" value="EFB74701.1"/>
    <property type="molecule type" value="Genomic_DNA"/>
</dbReference>
<reference evidence="2" key="1">
    <citation type="submission" date="2009-12" db="EMBL/GenBank/DDBJ databases">
        <authorList>
            <person name="Weinstock G."/>
            <person name="Sodergren E."/>
            <person name="Clifton S."/>
            <person name="Fulton L."/>
            <person name="Fulton B."/>
            <person name="Courtney L."/>
            <person name="Fronick C."/>
            <person name="Harrison M."/>
            <person name="Strong C."/>
            <person name="Farmer C."/>
            <person name="Delahaunty K."/>
            <person name="Markovic C."/>
            <person name="Hall O."/>
            <person name="Minx P."/>
            <person name="Tomlinson C."/>
            <person name="Mitreva M."/>
            <person name="Nelson J."/>
            <person name="Hou S."/>
            <person name="Wollam A."/>
            <person name="Pepin K.H."/>
            <person name="Johnson M."/>
            <person name="Bhonagiri V."/>
            <person name="Nash W.E."/>
            <person name="Warren W."/>
            <person name="Chinwalla A."/>
            <person name="Mardis E.R."/>
            <person name="Wilson R.K."/>
        </authorList>
    </citation>
    <scope>NUCLEOTIDE SEQUENCE [LARGE SCALE GENOMIC DNA]</scope>
    <source>
        <strain evidence="2">DSM 15176</strain>
    </source>
</reference>
<feature type="domain" description="Mor transcription activator" evidence="1">
    <location>
        <begin position="15"/>
        <end position="94"/>
    </location>
</feature>
<dbReference type="eggNOG" id="COG5566">
    <property type="taxonomic scope" value="Bacteria"/>
</dbReference>
<proteinExistence type="predicted"/>
<evidence type="ECO:0000313" key="3">
    <source>
        <dbReference type="Proteomes" id="UP000003438"/>
    </source>
</evidence>
<protein>
    <submittedName>
        <fullName evidence="2">Mor transcription activator family protein</fullName>
    </submittedName>
</protein>
<dbReference type="HOGENOM" id="CLU_141450_3_0_9"/>
<dbReference type="InterPro" id="IPR052411">
    <property type="entry name" value="c-mor_Regulatory_Protein"/>
</dbReference>
<gene>
    <name evidence="2" type="ORF">SUBVAR_07004</name>
</gene>
<dbReference type="PANTHER" id="PTHR37812:SF1">
    <property type="entry name" value="MU-LIKE PROPHAGE FLUMU PROTEIN C"/>
    <property type="match status" value="1"/>
</dbReference>
<dbReference type="Gene3D" id="1.10.10.60">
    <property type="entry name" value="Homeodomain-like"/>
    <property type="match status" value="1"/>
</dbReference>
<evidence type="ECO:0000259" key="1">
    <source>
        <dbReference type="Pfam" id="PF08765"/>
    </source>
</evidence>
<dbReference type="InterPro" id="IPR014875">
    <property type="entry name" value="Mor_transcription_activator"/>
</dbReference>
<organism evidence="2 3">
    <name type="scientific">Subdoligranulum variabile DSM 15176</name>
    <dbReference type="NCBI Taxonomy" id="411471"/>
    <lineage>
        <taxon>Bacteria</taxon>
        <taxon>Bacillati</taxon>
        <taxon>Bacillota</taxon>
        <taxon>Clostridia</taxon>
        <taxon>Eubacteriales</taxon>
        <taxon>Oscillospiraceae</taxon>
        <taxon>Subdoligranulum</taxon>
    </lineage>
</organism>